<dbReference type="PANTHER" id="PTHR10788">
    <property type="entry name" value="TREHALOSE-6-PHOSPHATE SYNTHASE"/>
    <property type="match status" value="1"/>
</dbReference>
<dbReference type="SUPFAM" id="SSF53756">
    <property type="entry name" value="UDP-Glycosyltransferase/glycogen phosphorylase"/>
    <property type="match status" value="1"/>
</dbReference>
<dbReference type="GO" id="GO:0004805">
    <property type="term" value="F:trehalose-phosphatase activity"/>
    <property type="evidence" value="ECO:0007669"/>
    <property type="project" value="TreeGrafter"/>
</dbReference>
<dbReference type="VEuPathDB" id="FungiDB:ASPSYDRAFT_708482"/>
<dbReference type="GO" id="GO:0005829">
    <property type="term" value="C:cytosol"/>
    <property type="evidence" value="ECO:0007669"/>
    <property type="project" value="TreeGrafter"/>
</dbReference>
<dbReference type="AlphaFoldDB" id="A0A1L9SYB8"/>
<gene>
    <name evidence="1" type="ORF">ASPSYDRAFT_708482</name>
</gene>
<dbReference type="GO" id="GO:0034605">
    <property type="term" value="P:cellular response to heat"/>
    <property type="evidence" value="ECO:0007669"/>
    <property type="project" value="TreeGrafter"/>
</dbReference>
<dbReference type="InterPro" id="IPR001830">
    <property type="entry name" value="Glyco_trans_20"/>
</dbReference>
<organism evidence="1 2">
    <name type="scientific">Aspergillus sydowii CBS 593.65</name>
    <dbReference type="NCBI Taxonomy" id="1036612"/>
    <lineage>
        <taxon>Eukaryota</taxon>
        <taxon>Fungi</taxon>
        <taxon>Dikarya</taxon>
        <taxon>Ascomycota</taxon>
        <taxon>Pezizomycotina</taxon>
        <taxon>Eurotiomycetes</taxon>
        <taxon>Eurotiomycetidae</taxon>
        <taxon>Eurotiales</taxon>
        <taxon>Aspergillaceae</taxon>
        <taxon>Aspergillus</taxon>
        <taxon>Aspergillus subgen. Nidulantes</taxon>
    </lineage>
</organism>
<dbReference type="Gene3D" id="3.40.50.2000">
    <property type="entry name" value="Glycogen Phosphorylase B"/>
    <property type="match status" value="1"/>
</dbReference>
<sequence length="120" mass="13185">MLVGKINGAHSTPKGSPIVYLHHFVPFVDLTALYRIAHICLIASQRDGMNFVAAEYVACQRDRKGVPVLTELAGAATFMDIGSIIFNPSSAQQLSESVHRAVTLGVEERRGCMRCWRSLL</sequence>
<keyword evidence="2" id="KW-1185">Reference proteome</keyword>
<dbReference type="EMBL" id="KV878603">
    <property type="protein sequence ID" value="OJJ52222.1"/>
    <property type="molecule type" value="Genomic_DNA"/>
</dbReference>
<dbReference type="GO" id="GO:0005992">
    <property type="term" value="P:trehalose biosynthetic process"/>
    <property type="evidence" value="ECO:0007669"/>
    <property type="project" value="InterPro"/>
</dbReference>
<evidence type="ECO:0000313" key="2">
    <source>
        <dbReference type="Proteomes" id="UP000184356"/>
    </source>
</evidence>
<accession>A0A1L9SYB8</accession>
<protein>
    <submittedName>
        <fullName evidence="1">Uncharacterized protein</fullName>
    </submittedName>
</protein>
<name>A0A1L9SYB8_9EURO</name>
<dbReference type="GO" id="GO:0005946">
    <property type="term" value="C:alpha,alpha-trehalose-phosphate synthase complex (UDP-forming)"/>
    <property type="evidence" value="ECO:0007669"/>
    <property type="project" value="TreeGrafter"/>
</dbReference>
<reference evidence="2" key="1">
    <citation type="journal article" date="2017" name="Genome Biol.">
        <title>Comparative genomics reveals high biological diversity and specific adaptations in the industrially and medically important fungal genus Aspergillus.</title>
        <authorList>
            <person name="de Vries R.P."/>
            <person name="Riley R."/>
            <person name="Wiebenga A."/>
            <person name="Aguilar-Osorio G."/>
            <person name="Amillis S."/>
            <person name="Uchima C.A."/>
            <person name="Anderluh G."/>
            <person name="Asadollahi M."/>
            <person name="Askin M."/>
            <person name="Barry K."/>
            <person name="Battaglia E."/>
            <person name="Bayram O."/>
            <person name="Benocci T."/>
            <person name="Braus-Stromeyer S.A."/>
            <person name="Caldana C."/>
            <person name="Canovas D."/>
            <person name="Cerqueira G.C."/>
            <person name="Chen F."/>
            <person name="Chen W."/>
            <person name="Choi C."/>
            <person name="Clum A."/>
            <person name="Dos Santos R.A."/>
            <person name="Damasio A.R."/>
            <person name="Diallinas G."/>
            <person name="Emri T."/>
            <person name="Fekete E."/>
            <person name="Flipphi M."/>
            <person name="Freyberg S."/>
            <person name="Gallo A."/>
            <person name="Gournas C."/>
            <person name="Habgood R."/>
            <person name="Hainaut M."/>
            <person name="Harispe M.L."/>
            <person name="Henrissat B."/>
            <person name="Hilden K.S."/>
            <person name="Hope R."/>
            <person name="Hossain A."/>
            <person name="Karabika E."/>
            <person name="Karaffa L."/>
            <person name="Karanyi Z."/>
            <person name="Krasevec N."/>
            <person name="Kuo A."/>
            <person name="Kusch H."/>
            <person name="LaButti K."/>
            <person name="Lagendijk E.L."/>
            <person name="Lapidus A."/>
            <person name="Levasseur A."/>
            <person name="Lindquist E."/>
            <person name="Lipzen A."/>
            <person name="Logrieco A.F."/>
            <person name="MacCabe A."/>
            <person name="Maekelae M.R."/>
            <person name="Malavazi I."/>
            <person name="Melin P."/>
            <person name="Meyer V."/>
            <person name="Mielnichuk N."/>
            <person name="Miskei M."/>
            <person name="Molnar A.P."/>
            <person name="Mule G."/>
            <person name="Ngan C.Y."/>
            <person name="Orejas M."/>
            <person name="Orosz E."/>
            <person name="Ouedraogo J.P."/>
            <person name="Overkamp K.M."/>
            <person name="Park H.-S."/>
            <person name="Perrone G."/>
            <person name="Piumi F."/>
            <person name="Punt P.J."/>
            <person name="Ram A.F."/>
            <person name="Ramon A."/>
            <person name="Rauscher S."/>
            <person name="Record E."/>
            <person name="Riano-Pachon D.M."/>
            <person name="Robert V."/>
            <person name="Roehrig J."/>
            <person name="Ruller R."/>
            <person name="Salamov A."/>
            <person name="Salih N.S."/>
            <person name="Samson R.A."/>
            <person name="Sandor E."/>
            <person name="Sanguinetti M."/>
            <person name="Schuetze T."/>
            <person name="Sepcic K."/>
            <person name="Shelest E."/>
            <person name="Sherlock G."/>
            <person name="Sophianopoulou V."/>
            <person name="Squina F.M."/>
            <person name="Sun H."/>
            <person name="Susca A."/>
            <person name="Todd R.B."/>
            <person name="Tsang A."/>
            <person name="Unkles S.E."/>
            <person name="van de Wiele N."/>
            <person name="van Rossen-Uffink D."/>
            <person name="Oliveira J.V."/>
            <person name="Vesth T.C."/>
            <person name="Visser J."/>
            <person name="Yu J.-H."/>
            <person name="Zhou M."/>
            <person name="Andersen M.R."/>
            <person name="Archer D.B."/>
            <person name="Baker S.E."/>
            <person name="Benoit I."/>
            <person name="Brakhage A.A."/>
            <person name="Braus G.H."/>
            <person name="Fischer R."/>
            <person name="Frisvad J.C."/>
            <person name="Goldman G.H."/>
            <person name="Houbraken J."/>
            <person name="Oakley B."/>
            <person name="Pocsi I."/>
            <person name="Scazzocchio C."/>
            <person name="Seiboth B."/>
            <person name="vanKuyk P.A."/>
            <person name="Wortman J."/>
            <person name="Dyer P.S."/>
            <person name="Grigoriev I.V."/>
        </authorList>
    </citation>
    <scope>NUCLEOTIDE SEQUENCE [LARGE SCALE GENOMIC DNA]</scope>
    <source>
        <strain evidence="2">CBS 593.65</strain>
    </source>
</reference>
<dbReference type="GeneID" id="63766612"/>
<dbReference type="PANTHER" id="PTHR10788:SF75">
    <property type="entry name" value="SYNTHASE SUBUNIT OF TREHALOSE-6-PHOSPHATE SYNTHASE_PHOSPHATASE COMPLEX (EUROFUNG)"/>
    <property type="match status" value="1"/>
</dbReference>
<dbReference type="Pfam" id="PF00982">
    <property type="entry name" value="Glyco_transf_20"/>
    <property type="match status" value="1"/>
</dbReference>
<dbReference type="RefSeq" id="XP_040696028.1">
    <property type="nucleotide sequence ID" value="XM_040850539.1"/>
</dbReference>
<evidence type="ECO:0000313" key="1">
    <source>
        <dbReference type="EMBL" id="OJJ52222.1"/>
    </source>
</evidence>
<dbReference type="OrthoDB" id="755951at2759"/>
<dbReference type="STRING" id="1036612.A0A1L9SYB8"/>
<dbReference type="Proteomes" id="UP000184356">
    <property type="component" value="Unassembled WGS sequence"/>
</dbReference>
<proteinExistence type="predicted"/>
<dbReference type="GO" id="GO:0003825">
    <property type="term" value="F:alpha,alpha-trehalose-phosphate synthase (UDP-forming) activity"/>
    <property type="evidence" value="ECO:0007669"/>
    <property type="project" value="TreeGrafter"/>
</dbReference>